<dbReference type="InterPro" id="IPR003661">
    <property type="entry name" value="HisK_dim/P_dom"/>
</dbReference>
<feature type="transmembrane region" description="Helical" evidence="8">
    <location>
        <begin position="15"/>
        <end position="34"/>
    </location>
</feature>
<dbReference type="Pfam" id="PF02518">
    <property type="entry name" value="HATPase_c"/>
    <property type="match status" value="1"/>
</dbReference>
<evidence type="ECO:0000256" key="2">
    <source>
        <dbReference type="ARBA" id="ARBA00012438"/>
    </source>
</evidence>
<evidence type="ECO:0000313" key="11">
    <source>
        <dbReference type="Proteomes" id="UP000217895"/>
    </source>
</evidence>
<evidence type="ECO:0000256" key="1">
    <source>
        <dbReference type="ARBA" id="ARBA00000085"/>
    </source>
</evidence>
<name>A0A1Z4JRU7_LEPBY</name>
<dbReference type="InterPro" id="IPR049835">
    <property type="entry name" value="RppB"/>
</dbReference>
<evidence type="ECO:0000256" key="5">
    <source>
        <dbReference type="ARBA" id="ARBA00022777"/>
    </source>
</evidence>
<dbReference type="Proteomes" id="UP000217895">
    <property type="component" value="Plasmid Plasmid1 dna"/>
</dbReference>
<dbReference type="NCBIfam" id="NF041735">
    <property type="entry name" value="hist_kin_RppB"/>
    <property type="match status" value="1"/>
</dbReference>
<dbReference type="PANTHER" id="PTHR45453">
    <property type="entry name" value="PHOSPHATE REGULON SENSOR PROTEIN PHOR"/>
    <property type="match status" value="1"/>
</dbReference>
<dbReference type="Gene3D" id="1.10.287.130">
    <property type="match status" value="1"/>
</dbReference>
<keyword evidence="4" id="KW-0808">Transferase</keyword>
<dbReference type="FunFam" id="1.10.287.130:FF:000001">
    <property type="entry name" value="Two-component sensor histidine kinase"/>
    <property type="match status" value="1"/>
</dbReference>
<geneLocation type="plasmid" evidence="10">
    <name>plasmid1</name>
</geneLocation>
<dbReference type="GO" id="GO:0016036">
    <property type="term" value="P:cellular response to phosphate starvation"/>
    <property type="evidence" value="ECO:0007669"/>
    <property type="project" value="TreeGrafter"/>
</dbReference>
<dbReference type="PRINTS" id="PR00344">
    <property type="entry name" value="BCTRLSENSOR"/>
</dbReference>
<dbReference type="SMART" id="SM00388">
    <property type="entry name" value="HisKA"/>
    <property type="match status" value="1"/>
</dbReference>
<accession>A0A1Z4JRU7</accession>
<sequence length="468" mass="52174">MRHSSLFNRTRAKMAGWYAVILGLILGTSSFMTYQMVAYAHWQAVDRELESISGTLHDSLEPKLKQPGKLEPMVEQVLPGLCQVDTACSTASDGDRHILGIVQNGGYYIRFLDLSGRLLATAGASPAQSNLPGNIQTWQVIRDRESQRYHQYSLTLKTSTGQPWGYLQIGRSLREYDEHLAMLRILFLFGFPGVVLIIAIASWWLAGLAMKPVYDSYARMQQFTADAAHELRTPIATLRATVETAQDSQPISEQETQNLLSILNRQSDRLAQLVQDLLLLSRMNQKTLFSQTRLCCLNDLISDLVEDLSTLNIAAPIQLSVQIRVSEQLYVMGDENQLIRLFSNLITNALHYTPPGGQVIVTLEKDEHQAVIQIRDTGIGIAPKDQARIFDRFYRVNSDRSRQTGGSGLGLAIAQAIAKAHNGKIEVESTVGKGSTFTVRLPLQNPHHPSSNKKPVTFRWKTTGSKMV</sequence>
<dbReference type="Gene3D" id="3.30.565.10">
    <property type="entry name" value="Histidine kinase-like ATPase, C-terminal domain"/>
    <property type="match status" value="1"/>
</dbReference>
<keyword evidence="3" id="KW-0597">Phosphoprotein</keyword>
<dbReference type="CDD" id="cd00082">
    <property type="entry name" value="HisKA"/>
    <property type="match status" value="1"/>
</dbReference>
<evidence type="ECO:0000313" key="10">
    <source>
        <dbReference type="EMBL" id="BAY59452.1"/>
    </source>
</evidence>
<gene>
    <name evidence="10" type="ORF">NIES2135_63290</name>
</gene>
<dbReference type="GO" id="GO:0004721">
    <property type="term" value="F:phosphoprotein phosphatase activity"/>
    <property type="evidence" value="ECO:0007669"/>
    <property type="project" value="TreeGrafter"/>
</dbReference>
<evidence type="ECO:0000256" key="8">
    <source>
        <dbReference type="SAM" id="Phobius"/>
    </source>
</evidence>
<dbReference type="Pfam" id="PF00512">
    <property type="entry name" value="HisKA"/>
    <property type="match status" value="1"/>
</dbReference>
<keyword evidence="7 8" id="KW-0472">Membrane</keyword>
<proteinExistence type="predicted"/>
<feature type="transmembrane region" description="Helical" evidence="8">
    <location>
        <begin position="181"/>
        <end position="206"/>
    </location>
</feature>
<dbReference type="SUPFAM" id="SSF55874">
    <property type="entry name" value="ATPase domain of HSP90 chaperone/DNA topoisomerase II/histidine kinase"/>
    <property type="match status" value="1"/>
</dbReference>
<organism evidence="10 11">
    <name type="scientific">Leptolyngbya boryana NIES-2135</name>
    <dbReference type="NCBI Taxonomy" id="1973484"/>
    <lineage>
        <taxon>Bacteria</taxon>
        <taxon>Bacillati</taxon>
        <taxon>Cyanobacteriota</taxon>
        <taxon>Cyanophyceae</taxon>
        <taxon>Leptolyngbyales</taxon>
        <taxon>Leptolyngbyaceae</taxon>
        <taxon>Leptolyngbya group</taxon>
        <taxon>Leptolyngbya</taxon>
    </lineage>
</organism>
<dbReference type="EMBL" id="AP018204">
    <property type="protein sequence ID" value="BAY59452.1"/>
    <property type="molecule type" value="Genomic_DNA"/>
</dbReference>
<dbReference type="InterPro" id="IPR005467">
    <property type="entry name" value="His_kinase_dom"/>
</dbReference>
<evidence type="ECO:0000259" key="9">
    <source>
        <dbReference type="PROSITE" id="PS50109"/>
    </source>
</evidence>
<keyword evidence="8" id="KW-0812">Transmembrane</keyword>
<dbReference type="GO" id="GO:0000155">
    <property type="term" value="F:phosphorelay sensor kinase activity"/>
    <property type="evidence" value="ECO:0007669"/>
    <property type="project" value="InterPro"/>
</dbReference>
<dbReference type="InterPro" id="IPR003594">
    <property type="entry name" value="HATPase_dom"/>
</dbReference>
<keyword evidence="8" id="KW-1133">Transmembrane helix</keyword>
<dbReference type="InterPro" id="IPR036097">
    <property type="entry name" value="HisK_dim/P_sf"/>
</dbReference>
<dbReference type="SMART" id="SM00387">
    <property type="entry name" value="HATPase_c"/>
    <property type="match status" value="1"/>
</dbReference>
<keyword evidence="6" id="KW-0902">Two-component regulatory system</keyword>
<comment type="catalytic activity">
    <reaction evidence="1">
        <text>ATP + protein L-histidine = ADP + protein N-phospho-L-histidine.</text>
        <dbReference type="EC" id="2.7.13.3"/>
    </reaction>
</comment>
<dbReference type="InterPro" id="IPR036890">
    <property type="entry name" value="HATPase_C_sf"/>
</dbReference>
<dbReference type="InterPro" id="IPR050351">
    <property type="entry name" value="BphY/WalK/GraS-like"/>
</dbReference>
<keyword evidence="10" id="KW-0614">Plasmid</keyword>
<dbReference type="PANTHER" id="PTHR45453:SF1">
    <property type="entry name" value="PHOSPHATE REGULON SENSOR PROTEIN PHOR"/>
    <property type="match status" value="1"/>
</dbReference>
<dbReference type="CDD" id="cd00075">
    <property type="entry name" value="HATPase"/>
    <property type="match status" value="1"/>
</dbReference>
<dbReference type="GO" id="GO:0005886">
    <property type="term" value="C:plasma membrane"/>
    <property type="evidence" value="ECO:0007669"/>
    <property type="project" value="TreeGrafter"/>
</dbReference>
<keyword evidence="11" id="KW-1185">Reference proteome</keyword>
<dbReference type="FunFam" id="3.30.565.10:FF:000006">
    <property type="entry name" value="Sensor histidine kinase WalK"/>
    <property type="match status" value="1"/>
</dbReference>
<evidence type="ECO:0000256" key="6">
    <source>
        <dbReference type="ARBA" id="ARBA00023012"/>
    </source>
</evidence>
<evidence type="ECO:0000256" key="7">
    <source>
        <dbReference type="ARBA" id="ARBA00023136"/>
    </source>
</evidence>
<evidence type="ECO:0000256" key="3">
    <source>
        <dbReference type="ARBA" id="ARBA00022553"/>
    </source>
</evidence>
<reference evidence="10 11" key="1">
    <citation type="submission" date="2017-06" db="EMBL/GenBank/DDBJ databases">
        <title>Genome sequencing of cyanobaciteial culture collection at National Institute for Environmental Studies (NIES).</title>
        <authorList>
            <person name="Hirose Y."/>
            <person name="Shimura Y."/>
            <person name="Fujisawa T."/>
            <person name="Nakamura Y."/>
            <person name="Kawachi M."/>
        </authorList>
    </citation>
    <scope>NUCLEOTIDE SEQUENCE [LARGE SCALE GENOMIC DNA]</scope>
    <source>
        <strain evidence="10 11">NIES-2135</strain>
        <plasmid evidence="11">Plasmid Plasmid1 dna</plasmid>
    </source>
</reference>
<dbReference type="EC" id="2.7.13.3" evidence="2"/>
<dbReference type="AlphaFoldDB" id="A0A1Z4JRU7"/>
<evidence type="ECO:0000256" key="4">
    <source>
        <dbReference type="ARBA" id="ARBA00022679"/>
    </source>
</evidence>
<dbReference type="InterPro" id="IPR004358">
    <property type="entry name" value="Sig_transdc_His_kin-like_C"/>
</dbReference>
<feature type="domain" description="Histidine kinase" evidence="9">
    <location>
        <begin position="226"/>
        <end position="445"/>
    </location>
</feature>
<protein>
    <recommendedName>
        <fullName evidence="2">histidine kinase</fullName>
        <ecNumber evidence="2">2.7.13.3</ecNumber>
    </recommendedName>
</protein>
<keyword evidence="5 10" id="KW-0418">Kinase</keyword>
<dbReference type="SUPFAM" id="SSF47384">
    <property type="entry name" value="Homodimeric domain of signal transducing histidine kinase"/>
    <property type="match status" value="1"/>
</dbReference>
<dbReference type="PROSITE" id="PS50109">
    <property type="entry name" value="HIS_KIN"/>
    <property type="match status" value="1"/>
</dbReference>